<dbReference type="PANTHER" id="PTHR43133:SF46">
    <property type="entry name" value="RNA POLYMERASE SIGMA-70 FACTOR ECF SUBFAMILY"/>
    <property type="match status" value="1"/>
</dbReference>
<sequence length="176" mass="20477">MDCQTDEQLTGLIREGNVFAFKALYNRYGNLLFVYISKSLHDQDDAQDIVQEVFAQLWNSRESLNITTSVSSYLYASVRNKMIDLTRRNGLHKKYLEKLDTFEADNIMADHLVREKQLAALIEKEIDALPIKMREVFLLSRSSDLSHQEISDQLGLQKQTVRSHIKRALKILRLKF</sequence>
<reference evidence="7 8" key="1">
    <citation type="journal article" date="2009" name="Stand. Genomic Sci.">
        <title>Complete genome sequence of Pedobacter heparinus type strain (HIM 762-3).</title>
        <authorList>
            <person name="Han C."/>
            <person name="Spring S."/>
            <person name="Lapidus A."/>
            <person name="Del Rio T.G."/>
            <person name="Tice H."/>
            <person name="Copeland A."/>
            <person name="Cheng J.F."/>
            <person name="Lucas S."/>
            <person name="Chen F."/>
            <person name="Nolan M."/>
            <person name="Bruce D."/>
            <person name="Goodwin L."/>
            <person name="Pitluck S."/>
            <person name="Ivanova N."/>
            <person name="Mavromatis K."/>
            <person name="Mikhailova N."/>
            <person name="Pati A."/>
            <person name="Chen A."/>
            <person name="Palaniappan K."/>
            <person name="Land M."/>
            <person name="Hauser L."/>
            <person name="Chang Y.J."/>
            <person name="Jeffries C.C."/>
            <person name="Saunders E."/>
            <person name="Chertkov O."/>
            <person name="Brettin T."/>
            <person name="Goker M."/>
            <person name="Rohde M."/>
            <person name="Bristow J."/>
            <person name="Eisen J.A."/>
            <person name="Markowitz V."/>
            <person name="Hugenholtz P."/>
            <person name="Kyrpides N.C."/>
            <person name="Klenk H.P."/>
            <person name="Detter J.C."/>
        </authorList>
    </citation>
    <scope>NUCLEOTIDE SEQUENCE [LARGE SCALE GENOMIC DNA]</scope>
    <source>
        <strain evidence="8">ATCC 13125 / DSM 2366 / CIP 104194 / JCM 7457 / NBRC 12017 / NCIMB 9290 / NRRL B-14731 / HIM 762-3</strain>
    </source>
</reference>
<keyword evidence="3" id="KW-0731">Sigma factor</keyword>
<dbReference type="AlphaFoldDB" id="C6XVV7"/>
<protein>
    <submittedName>
        <fullName evidence="7">RNA polymerase sigma-70 factor</fullName>
    </submittedName>
</protein>
<dbReference type="GO" id="GO:0016987">
    <property type="term" value="F:sigma factor activity"/>
    <property type="evidence" value="ECO:0007669"/>
    <property type="project" value="UniProtKB-KW"/>
</dbReference>
<dbReference type="GO" id="GO:0006352">
    <property type="term" value="P:DNA-templated transcription initiation"/>
    <property type="evidence" value="ECO:0007669"/>
    <property type="project" value="InterPro"/>
</dbReference>
<evidence type="ECO:0000256" key="2">
    <source>
        <dbReference type="ARBA" id="ARBA00023015"/>
    </source>
</evidence>
<dbReference type="Proteomes" id="UP000000852">
    <property type="component" value="Chromosome"/>
</dbReference>
<dbReference type="InterPro" id="IPR007627">
    <property type="entry name" value="RNA_pol_sigma70_r2"/>
</dbReference>
<feature type="domain" description="RNA polymerase sigma-70 region 2" evidence="5">
    <location>
        <begin position="24"/>
        <end position="90"/>
    </location>
</feature>
<proteinExistence type="inferred from homology"/>
<dbReference type="STRING" id="485917.Phep_3991"/>
<dbReference type="InterPro" id="IPR013249">
    <property type="entry name" value="RNA_pol_sigma70_r4_t2"/>
</dbReference>
<dbReference type="InterPro" id="IPR039425">
    <property type="entry name" value="RNA_pol_sigma-70-like"/>
</dbReference>
<dbReference type="InterPro" id="IPR014327">
    <property type="entry name" value="RNA_pol_sigma70_bacteroid"/>
</dbReference>
<evidence type="ECO:0000256" key="4">
    <source>
        <dbReference type="ARBA" id="ARBA00023163"/>
    </source>
</evidence>
<evidence type="ECO:0000313" key="7">
    <source>
        <dbReference type="EMBL" id="ACU06182.1"/>
    </source>
</evidence>
<dbReference type="PANTHER" id="PTHR43133">
    <property type="entry name" value="RNA POLYMERASE ECF-TYPE SIGMA FACTO"/>
    <property type="match status" value="1"/>
</dbReference>
<dbReference type="InterPro" id="IPR036388">
    <property type="entry name" value="WH-like_DNA-bd_sf"/>
</dbReference>
<dbReference type="InterPro" id="IPR013325">
    <property type="entry name" value="RNA_pol_sigma_r2"/>
</dbReference>
<comment type="similarity">
    <text evidence="1">Belongs to the sigma-70 factor family. ECF subfamily.</text>
</comment>
<dbReference type="NCBIfam" id="TIGR02985">
    <property type="entry name" value="Sig70_bacteroi1"/>
    <property type="match status" value="1"/>
</dbReference>
<keyword evidence="2" id="KW-0805">Transcription regulation</keyword>
<organism evidence="7 8">
    <name type="scientific">Pedobacter heparinus (strain ATCC 13125 / DSM 2366 / CIP 104194 / JCM 7457 / NBRC 12017 / NCIMB 9290 / NRRL B-14731 / HIM 762-3)</name>
    <dbReference type="NCBI Taxonomy" id="485917"/>
    <lineage>
        <taxon>Bacteria</taxon>
        <taxon>Pseudomonadati</taxon>
        <taxon>Bacteroidota</taxon>
        <taxon>Sphingobacteriia</taxon>
        <taxon>Sphingobacteriales</taxon>
        <taxon>Sphingobacteriaceae</taxon>
        <taxon>Pedobacter</taxon>
    </lineage>
</organism>
<evidence type="ECO:0000256" key="3">
    <source>
        <dbReference type="ARBA" id="ARBA00023082"/>
    </source>
</evidence>
<dbReference type="NCBIfam" id="TIGR02937">
    <property type="entry name" value="sigma70-ECF"/>
    <property type="match status" value="1"/>
</dbReference>
<dbReference type="HOGENOM" id="CLU_047691_4_1_10"/>
<keyword evidence="8" id="KW-1185">Reference proteome</keyword>
<dbReference type="KEGG" id="phe:Phep_3991"/>
<dbReference type="Gene3D" id="1.10.1740.10">
    <property type="match status" value="1"/>
</dbReference>
<dbReference type="GO" id="GO:0003677">
    <property type="term" value="F:DNA binding"/>
    <property type="evidence" value="ECO:0007669"/>
    <property type="project" value="InterPro"/>
</dbReference>
<dbReference type="EMBL" id="CP001681">
    <property type="protein sequence ID" value="ACU06182.1"/>
    <property type="molecule type" value="Genomic_DNA"/>
</dbReference>
<keyword evidence="4" id="KW-0804">Transcription</keyword>
<dbReference type="InterPro" id="IPR014284">
    <property type="entry name" value="RNA_pol_sigma-70_dom"/>
</dbReference>
<dbReference type="InterPro" id="IPR013324">
    <property type="entry name" value="RNA_pol_sigma_r3/r4-like"/>
</dbReference>
<gene>
    <name evidence="7" type="ordered locus">Phep_3991</name>
</gene>
<dbReference type="Pfam" id="PF04542">
    <property type="entry name" value="Sigma70_r2"/>
    <property type="match status" value="1"/>
</dbReference>
<dbReference type="SUPFAM" id="SSF88946">
    <property type="entry name" value="Sigma2 domain of RNA polymerase sigma factors"/>
    <property type="match status" value="1"/>
</dbReference>
<evidence type="ECO:0000259" key="5">
    <source>
        <dbReference type="Pfam" id="PF04542"/>
    </source>
</evidence>
<name>C6XVV7_PEDHD</name>
<dbReference type="SUPFAM" id="SSF88659">
    <property type="entry name" value="Sigma3 and sigma4 domains of RNA polymerase sigma factors"/>
    <property type="match status" value="1"/>
</dbReference>
<dbReference type="eggNOG" id="COG1595">
    <property type="taxonomic scope" value="Bacteria"/>
</dbReference>
<dbReference type="OrthoDB" id="659569at2"/>
<evidence type="ECO:0000313" key="8">
    <source>
        <dbReference type="Proteomes" id="UP000000852"/>
    </source>
</evidence>
<dbReference type="CDD" id="cd06171">
    <property type="entry name" value="Sigma70_r4"/>
    <property type="match status" value="1"/>
</dbReference>
<dbReference type="Gene3D" id="1.10.10.10">
    <property type="entry name" value="Winged helix-like DNA-binding domain superfamily/Winged helix DNA-binding domain"/>
    <property type="match status" value="1"/>
</dbReference>
<dbReference type="RefSeq" id="WP_015809790.1">
    <property type="nucleotide sequence ID" value="NC_013061.1"/>
</dbReference>
<evidence type="ECO:0000259" key="6">
    <source>
        <dbReference type="Pfam" id="PF08281"/>
    </source>
</evidence>
<feature type="domain" description="RNA polymerase sigma factor 70 region 4 type 2" evidence="6">
    <location>
        <begin position="121"/>
        <end position="171"/>
    </location>
</feature>
<dbReference type="Pfam" id="PF08281">
    <property type="entry name" value="Sigma70_r4_2"/>
    <property type="match status" value="1"/>
</dbReference>
<accession>C6XVV7</accession>
<evidence type="ECO:0000256" key="1">
    <source>
        <dbReference type="ARBA" id="ARBA00010641"/>
    </source>
</evidence>